<dbReference type="CDD" id="cd00610">
    <property type="entry name" value="OAT_like"/>
    <property type="match status" value="1"/>
</dbReference>
<dbReference type="GO" id="GO:0030170">
    <property type="term" value="F:pyridoxal phosphate binding"/>
    <property type="evidence" value="ECO:0007669"/>
    <property type="project" value="InterPro"/>
</dbReference>
<comment type="similarity">
    <text evidence="2">Belongs to the class-III pyridoxal-phosphate-dependent aminotransferase family.</text>
</comment>
<dbReference type="PROSITE" id="PS00600">
    <property type="entry name" value="AA_TRANSFER_CLASS_3"/>
    <property type="match status" value="1"/>
</dbReference>
<dbReference type="Gene3D" id="3.90.1150.10">
    <property type="entry name" value="Aspartate Aminotransferase, domain 1"/>
    <property type="match status" value="1"/>
</dbReference>
<evidence type="ECO:0000313" key="6">
    <source>
        <dbReference type="Proteomes" id="UP000251558"/>
    </source>
</evidence>
<reference evidence="6" key="1">
    <citation type="submission" date="2018-06" db="EMBL/GenBank/DDBJ databases">
        <authorList>
            <person name="Helene L.C."/>
            <person name="Dall'Agnol R."/>
            <person name="Delamuta J.R."/>
            <person name="Hungria M."/>
        </authorList>
    </citation>
    <scope>NUCLEOTIDE SEQUENCE [LARGE SCALE GENOMIC DNA]</scope>
    <source>
        <strain evidence="6">AC99b</strain>
    </source>
</reference>
<evidence type="ECO:0000256" key="3">
    <source>
        <dbReference type="ARBA" id="ARBA00022898"/>
    </source>
</evidence>
<organism evidence="5 6">
    <name type="scientific">Mesorhizobium hawassense</name>
    <dbReference type="NCBI Taxonomy" id="1209954"/>
    <lineage>
        <taxon>Bacteria</taxon>
        <taxon>Pseudomonadati</taxon>
        <taxon>Pseudomonadota</taxon>
        <taxon>Alphaproteobacteria</taxon>
        <taxon>Hyphomicrobiales</taxon>
        <taxon>Phyllobacteriaceae</taxon>
        <taxon>Mesorhizobium</taxon>
    </lineage>
</organism>
<dbReference type="InterPro" id="IPR015422">
    <property type="entry name" value="PyrdxlP-dep_Trfase_small"/>
</dbReference>
<gene>
    <name evidence="5" type="ORF">DPM33_17615</name>
</gene>
<dbReference type="PANTHER" id="PTHR45688:SF13">
    <property type="entry name" value="ALANINE--GLYOXYLATE AMINOTRANSFERASE 2-LIKE"/>
    <property type="match status" value="1"/>
</dbReference>
<dbReference type="InterPro" id="IPR011009">
    <property type="entry name" value="Kinase-like_dom_sf"/>
</dbReference>
<dbReference type="RefSeq" id="WP_112098719.1">
    <property type="nucleotide sequence ID" value="NZ_QMBP01000008.1"/>
</dbReference>
<keyword evidence="3" id="KW-0663">Pyridoxal phosphate</keyword>
<dbReference type="PANTHER" id="PTHR45688">
    <property type="match status" value="1"/>
</dbReference>
<dbReference type="InterPro" id="IPR002575">
    <property type="entry name" value="Aminoglycoside_PTrfase"/>
</dbReference>
<dbReference type="Pfam" id="PF00202">
    <property type="entry name" value="Aminotran_3"/>
    <property type="match status" value="1"/>
</dbReference>
<evidence type="ECO:0000259" key="4">
    <source>
        <dbReference type="Pfam" id="PF01636"/>
    </source>
</evidence>
<keyword evidence="6" id="KW-1185">Reference proteome</keyword>
<proteinExistence type="inferred from homology"/>
<dbReference type="Pfam" id="PF01636">
    <property type="entry name" value="APH"/>
    <property type="match status" value="1"/>
</dbReference>
<sequence length="806" mass="87103">MQTTLTEAEVRSLLSSIKAPQLDLKPIADHVLDRYGLSGEWRQLGGEREQNYRLATAAGERFVVKIASLEEDEEGLIFQAKALEHIEQVDPAIQVPRVRRTLEDDLLSGIADGEGGKHAVRVLSFVAGETVMDLLSRRGFNLSTDDLLSLGAAQGRLARALQGFNHRGALRAMPWDLGNGLVLGDWLRDHIPDEIRQDVDRALERFAGSTLPALPGLRSQVIYNDFHESNVLVRAEPSLEVVGVIDFGDMVYGTVAQDLAVAVASFIHWSPEPVAAAAAIVRGYQMHMPLEAADLAVLKDLVLARLILQIGLVRYQAVVNGRNDQQLDELQSLYSAAVSRLAHIDNDAFVASMTPSVVPAPIPSPVVKQSSSDIGALISRRQSVLGETYTFYNEPLELVRGRGTKLFDASGTEYLDCYNNVANVGHCHPYVVEALARQAATLNTNSRYLHREILRLGERLTATLPEGLDTWIFVCTGSEANDLAVRIARSVTGNEGVIITENSYHGNTSVVAPLSLLEYDIKDKPGWVEAVPPPNVYRGIYRGAEADLGERYSGHVTEAASRLEARGPGAAALLIDSIFDGNGALVPPPDYMGLAFDKASRAGALCIADEVQMGFGRSGSHMWGFEAFGVRPDIVTMGKPMGNGHPIAALVTRRDIALEFQRRSGYFNTFGGNTVSTVVANATLDVLQGENLQGNAERVGAHLKGSLDGLIGTNELVGHVHGRGLFLGVELVVDRTSRAPAKLAARWVRERMKSLGVLVASTGPLGNIIKIRPPLAFSTADADRCLEALNTALSEVPPDLRIANSA</sequence>
<dbReference type="OrthoDB" id="9801834at2"/>
<feature type="domain" description="Aminoglycoside phosphotransferase" evidence="4">
    <location>
        <begin position="41"/>
        <end position="279"/>
    </location>
</feature>
<dbReference type="Proteomes" id="UP000251558">
    <property type="component" value="Unassembled WGS sequence"/>
</dbReference>
<dbReference type="InterPro" id="IPR015424">
    <property type="entry name" value="PyrdxlP-dep_Trfase"/>
</dbReference>
<evidence type="ECO:0000256" key="1">
    <source>
        <dbReference type="ARBA" id="ARBA00001933"/>
    </source>
</evidence>
<evidence type="ECO:0000313" key="5">
    <source>
        <dbReference type="EMBL" id="RAZ89400.1"/>
    </source>
</evidence>
<dbReference type="InterPro" id="IPR015421">
    <property type="entry name" value="PyrdxlP-dep_Trfase_major"/>
</dbReference>
<accession>A0A330HN83</accession>
<dbReference type="AlphaFoldDB" id="A0A330HN83"/>
<dbReference type="SUPFAM" id="SSF56112">
    <property type="entry name" value="Protein kinase-like (PK-like)"/>
    <property type="match status" value="1"/>
</dbReference>
<reference evidence="5 6" key="2">
    <citation type="submission" date="2018-07" db="EMBL/GenBank/DDBJ databases">
        <title>Diversity of Mesorhizobium strains in Brazil.</title>
        <authorList>
            <person name="Helene L.C.F."/>
            <person name="Dall'Agnol R."/>
            <person name="Delamuta J.R.M."/>
            <person name="Hungria M."/>
        </authorList>
    </citation>
    <scope>NUCLEOTIDE SEQUENCE [LARGE SCALE GENOMIC DNA]</scope>
    <source>
        <strain evidence="5 6">AC99b</strain>
    </source>
</reference>
<dbReference type="EMBL" id="QMBP01000008">
    <property type="protein sequence ID" value="RAZ89400.1"/>
    <property type="molecule type" value="Genomic_DNA"/>
</dbReference>
<dbReference type="Gene3D" id="3.40.640.10">
    <property type="entry name" value="Type I PLP-dependent aspartate aminotransferase-like (Major domain)"/>
    <property type="match status" value="1"/>
</dbReference>
<protein>
    <recommendedName>
        <fullName evidence="4">Aminoglycoside phosphotransferase domain-containing protein</fullName>
    </recommendedName>
</protein>
<comment type="caution">
    <text evidence="5">The sequence shown here is derived from an EMBL/GenBank/DDBJ whole genome shotgun (WGS) entry which is preliminary data.</text>
</comment>
<evidence type="ECO:0000256" key="2">
    <source>
        <dbReference type="ARBA" id="ARBA00008954"/>
    </source>
</evidence>
<name>A0A330HN83_9HYPH</name>
<dbReference type="InterPro" id="IPR049704">
    <property type="entry name" value="Aminotrans_3_PPA_site"/>
</dbReference>
<dbReference type="SUPFAM" id="SSF53383">
    <property type="entry name" value="PLP-dependent transferases"/>
    <property type="match status" value="1"/>
</dbReference>
<dbReference type="GO" id="GO:0008483">
    <property type="term" value="F:transaminase activity"/>
    <property type="evidence" value="ECO:0007669"/>
    <property type="project" value="InterPro"/>
</dbReference>
<dbReference type="Gene3D" id="3.90.1200.10">
    <property type="match status" value="1"/>
</dbReference>
<comment type="cofactor">
    <cofactor evidence="1">
        <name>pyridoxal 5'-phosphate</name>
        <dbReference type="ChEBI" id="CHEBI:597326"/>
    </cofactor>
</comment>
<dbReference type="InterPro" id="IPR005814">
    <property type="entry name" value="Aminotrans_3"/>
</dbReference>